<organism evidence="12 13">
    <name type="scientific">Amniculicola lignicola CBS 123094</name>
    <dbReference type="NCBI Taxonomy" id="1392246"/>
    <lineage>
        <taxon>Eukaryota</taxon>
        <taxon>Fungi</taxon>
        <taxon>Dikarya</taxon>
        <taxon>Ascomycota</taxon>
        <taxon>Pezizomycotina</taxon>
        <taxon>Dothideomycetes</taxon>
        <taxon>Pleosporomycetidae</taxon>
        <taxon>Pleosporales</taxon>
        <taxon>Amniculicolaceae</taxon>
        <taxon>Amniculicola</taxon>
    </lineage>
</organism>
<evidence type="ECO:0000313" key="13">
    <source>
        <dbReference type="Proteomes" id="UP000799779"/>
    </source>
</evidence>
<keyword evidence="3" id="KW-0479">Metal-binding</keyword>
<dbReference type="InterPro" id="IPR004575">
    <property type="entry name" value="MAT1/Tfb3"/>
</dbReference>
<evidence type="ECO:0000256" key="9">
    <source>
        <dbReference type="PROSITE-ProRule" id="PRU00175"/>
    </source>
</evidence>
<dbReference type="GO" id="GO:0008270">
    <property type="term" value="F:zinc ion binding"/>
    <property type="evidence" value="ECO:0007669"/>
    <property type="project" value="UniProtKB-KW"/>
</dbReference>
<dbReference type="GO" id="GO:0070985">
    <property type="term" value="C:transcription factor TFIIK complex"/>
    <property type="evidence" value="ECO:0007669"/>
    <property type="project" value="UniProtKB-ARBA"/>
</dbReference>
<feature type="compositionally biased region" description="Low complexity" evidence="10">
    <location>
        <begin position="21"/>
        <end position="62"/>
    </location>
</feature>
<dbReference type="GO" id="GO:0006289">
    <property type="term" value="P:nucleotide-excision repair"/>
    <property type="evidence" value="ECO:0007669"/>
    <property type="project" value="InterPro"/>
</dbReference>
<dbReference type="GO" id="GO:0016301">
    <property type="term" value="F:kinase activity"/>
    <property type="evidence" value="ECO:0007669"/>
    <property type="project" value="UniProtKB-KW"/>
</dbReference>
<sequence>MSKAIPRPNGGVAKNQDGGTSPLSKSLHSLSLRQPPITTTTTTTRLSTSSTPAHHASSSAPPADRPSEICAVCKSSRYLNPNMRFLVNPTCYHKMCESCVDRIFSHGPAPCPIAGCRATLRKVRFRKQTFEDLKIEREVDIRREVAEVFNKQQSDFDTLRDYNDYLEKIEDATWNLILDVDVEETRRSMKAYAAAQNPDSSFNNSANRFSSAIAAPDPTSVVSETSHVVLKKGAAQRKALVSTGANTPAANTEANTPMATGAAGSGVEIEFNFRGLKKKKTPEPELPFDPFEGWAITPQYYTLAPSYSVDWLTASKDDIHHIAGGYNIHDFYSRALCDAFSGIGVFVEEEKEHPERLASGDAEIASHKAALAVVSKDVEMDDVF</sequence>
<evidence type="ECO:0000256" key="5">
    <source>
        <dbReference type="ARBA" id="ARBA00022833"/>
    </source>
</evidence>
<dbReference type="SUPFAM" id="SSF57850">
    <property type="entry name" value="RING/U-box"/>
    <property type="match status" value="1"/>
</dbReference>
<dbReference type="PANTHER" id="PTHR12683:SF13">
    <property type="entry name" value="CDK-ACTIVATING KINASE ASSEMBLY FACTOR MAT1"/>
    <property type="match status" value="1"/>
</dbReference>
<dbReference type="Pfam" id="PF06391">
    <property type="entry name" value="MAT1"/>
    <property type="match status" value="1"/>
</dbReference>
<keyword evidence="12" id="KW-0808">Transferase</keyword>
<dbReference type="Pfam" id="PF17121">
    <property type="entry name" value="zf-C3HC4_5"/>
    <property type="match status" value="1"/>
</dbReference>
<evidence type="ECO:0000256" key="1">
    <source>
        <dbReference type="ARBA" id="ARBA00004123"/>
    </source>
</evidence>
<dbReference type="GO" id="GO:0006357">
    <property type="term" value="P:regulation of transcription by RNA polymerase II"/>
    <property type="evidence" value="ECO:0007669"/>
    <property type="project" value="TreeGrafter"/>
</dbReference>
<accession>A0A6A5W2R8</accession>
<evidence type="ECO:0000256" key="4">
    <source>
        <dbReference type="ARBA" id="ARBA00022771"/>
    </source>
</evidence>
<dbReference type="InterPro" id="IPR013083">
    <property type="entry name" value="Znf_RING/FYVE/PHD"/>
</dbReference>
<evidence type="ECO:0000256" key="2">
    <source>
        <dbReference type="ARBA" id="ARBA00022257"/>
    </source>
</evidence>
<protein>
    <recommendedName>
        <fullName evidence="2">RNA polymerase II transcription factor B subunit 3</fullName>
    </recommendedName>
    <alternativeName>
        <fullName evidence="8">RNA polymerase II transcription factor B 38 kDa subunit</fullName>
    </alternativeName>
    <alternativeName>
        <fullName evidence="7">RNA polymerase II transcription factor B p38 subunit</fullName>
    </alternativeName>
</protein>
<dbReference type="AlphaFoldDB" id="A0A6A5W2R8"/>
<keyword evidence="12" id="KW-0418">Kinase</keyword>
<dbReference type="InterPro" id="IPR001841">
    <property type="entry name" value="Znf_RING"/>
</dbReference>
<dbReference type="EMBL" id="ML977704">
    <property type="protein sequence ID" value="KAF1993425.1"/>
    <property type="molecule type" value="Genomic_DNA"/>
</dbReference>
<dbReference type="GO" id="GO:0061575">
    <property type="term" value="F:cyclin-dependent protein serine/threonine kinase activator activity"/>
    <property type="evidence" value="ECO:0007669"/>
    <property type="project" value="InterPro"/>
</dbReference>
<dbReference type="OrthoDB" id="5963at2759"/>
<dbReference type="PANTHER" id="PTHR12683">
    <property type="entry name" value="CDK-ACTIVATING KINASE ASSEMBLY FACTOR MAT1"/>
    <property type="match status" value="1"/>
</dbReference>
<dbReference type="CDD" id="cd16573">
    <property type="entry name" value="RING-HC_TFB3-like"/>
    <property type="match status" value="1"/>
</dbReference>
<evidence type="ECO:0000259" key="11">
    <source>
        <dbReference type="PROSITE" id="PS50089"/>
    </source>
</evidence>
<dbReference type="Proteomes" id="UP000799779">
    <property type="component" value="Unassembled WGS sequence"/>
</dbReference>
<dbReference type="PROSITE" id="PS50089">
    <property type="entry name" value="ZF_RING_2"/>
    <property type="match status" value="1"/>
</dbReference>
<evidence type="ECO:0000256" key="8">
    <source>
        <dbReference type="ARBA" id="ARBA00033277"/>
    </source>
</evidence>
<evidence type="ECO:0000256" key="10">
    <source>
        <dbReference type="SAM" id="MobiDB-lite"/>
    </source>
</evidence>
<keyword evidence="13" id="KW-1185">Reference proteome</keyword>
<feature type="domain" description="RING-type" evidence="11">
    <location>
        <begin position="70"/>
        <end position="113"/>
    </location>
</feature>
<keyword evidence="6" id="KW-0539">Nucleus</keyword>
<reference evidence="12" key="1">
    <citation type="journal article" date="2020" name="Stud. Mycol.">
        <title>101 Dothideomycetes genomes: a test case for predicting lifestyles and emergence of pathogens.</title>
        <authorList>
            <person name="Haridas S."/>
            <person name="Albert R."/>
            <person name="Binder M."/>
            <person name="Bloem J."/>
            <person name="Labutti K."/>
            <person name="Salamov A."/>
            <person name="Andreopoulos B."/>
            <person name="Baker S."/>
            <person name="Barry K."/>
            <person name="Bills G."/>
            <person name="Bluhm B."/>
            <person name="Cannon C."/>
            <person name="Castanera R."/>
            <person name="Culley D."/>
            <person name="Daum C."/>
            <person name="Ezra D."/>
            <person name="Gonzalez J."/>
            <person name="Henrissat B."/>
            <person name="Kuo A."/>
            <person name="Liang C."/>
            <person name="Lipzen A."/>
            <person name="Lutzoni F."/>
            <person name="Magnuson J."/>
            <person name="Mondo S."/>
            <person name="Nolan M."/>
            <person name="Ohm R."/>
            <person name="Pangilinan J."/>
            <person name="Park H.-J."/>
            <person name="Ramirez L."/>
            <person name="Alfaro M."/>
            <person name="Sun H."/>
            <person name="Tritt A."/>
            <person name="Yoshinaga Y."/>
            <person name="Zwiers L.-H."/>
            <person name="Turgeon B."/>
            <person name="Goodwin S."/>
            <person name="Spatafora J."/>
            <person name="Crous P."/>
            <person name="Grigoriev I."/>
        </authorList>
    </citation>
    <scope>NUCLEOTIDE SEQUENCE</scope>
    <source>
        <strain evidence="12">CBS 123094</strain>
    </source>
</reference>
<feature type="region of interest" description="Disordered" evidence="10">
    <location>
        <begin position="1"/>
        <end position="65"/>
    </location>
</feature>
<evidence type="ECO:0000256" key="6">
    <source>
        <dbReference type="ARBA" id="ARBA00023242"/>
    </source>
</evidence>
<dbReference type="FunFam" id="3.30.40.10:FF:000037">
    <property type="entry name" value="Cdk-activating kinase assembly factor MAT1, centre"/>
    <property type="match status" value="1"/>
</dbReference>
<proteinExistence type="predicted"/>
<dbReference type="NCBIfam" id="TIGR00570">
    <property type="entry name" value="cdk7"/>
    <property type="match status" value="1"/>
</dbReference>
<evidence type="ECO:0000256" key="3">
    <source>
        <dbReference type="ARBA" id="ARBA00022723"/>
    </source>
</evidence>
<dbReference type="InterPro" id="IPR015877">
    <property type="entry name" value="MAT1_centre"/>
</dbReference>
<dbReference type="Gene3D" id="3.30.40.10">
    <property type="entry name" value="Zinc/RING finger domain, C3HC4 (zinc finger)"/>
    <property type="match status" value="1"/>
</dbReference>
<keyword evidence="4 9" id="KW-0863">Zinc-finger</keyword>
<dbReference type="InterPro" id="IPR017907">
    <property type="entry name" value="Znf_RING_CS"/>
</dbReference>
<evidence type="ECO:0000313" key="12">
    <source>
        <dbReference type="EMBL" id="KAF1993425.1"/>
    </source>
</evidence>
<comment type="subcellular location">
    <subcellularLocation>
        <location evidence="1">Nucleus</location>
    </subcellularLocation>
</comment>
<keyword evidence="5" id="KW-0862">Zinc</keyword>
<evidence type="ECO:0000256" key="7">
    <source>
        <dbReference type="ARBA" id="ARBA00029873"/>
    </source>
</evidence>
<dbReference type="PROSITE" id="PS00518">
    <property type="entry name" value="ZF_RING_1"/>
    <property type="match status" value="1"/>
</dbReference>
<gene>
    <name evidence="12" type="ORF">P154DRAFT_540419</name>
</gene>
<name>A0A6A5W2R8_9PLEO</name>